<comment type="caution">
    <text evidence="1">The sequence shown here is derived from an EMBL/GenBank/DDBJ whole genome shotgun (WGS) entry which is preliminary data.</text>
</comment>
<keyword evidence="2" id="KW-1185">Reference proteome</keyword>
<evidence type="ECO:0000313" key="1">
    <source>
        <dbReference type="EMBL" id="RXR06102.1"/>
    </source>
</evidence>
<gene>
    <name evidence="1" type="ORF">EPA99_09700</name>
</gene>
<name>A0A4Q1JXR6_9GAMM</name>
<dbReference type="RefSeq" id="WP_129471013.1">
    <property type="nucleotide sequence ID" value="NZ_SAWZ01000004.1"/>
</dbReference>
<sequence length="135" mass="15073">MLLPVSSQLETDAWRSDPAESEVGIHVVPNFGDDPAVSSPTISNDAIHAALRSVDWINGFHQVVVVTSPGISMEVSGSLDPGHGLSALYRDRHNRSEAVIIDPPETIDEMENILIAFVRQQDTWRQKFEFDFMHY</sequence>
<dbReference type="EMBL" id="SAWZ01000004">
    <property type="protein sequence ID" value="RXR06102.1"/>
    <property type="molecule type" value="Genomic_DNA"/>
</dbReference>
<dbReference type="AlphaFoldDB" id="A0A4Q1JXR6"/>
<dbReference type="Proteomes" id="UP000289784">
    <property type="component" value="Unassembled WGS sequence"/>
</dbReference>
<evidence type="ECO:0000313" key="2">
    <source>
        <dbReference type="Proteomes" id="UP000289784"/>
    </source>
</evidence>
<protein>
    <submittedName>
        <fullName evidence="1">Uncharacterized protein</fullName>
    </submittedName>
</protein>
<dbReference type="OrthoDB" id="5740916at2"/>
<organism evidence="1 2">
    <name type="scientific">Pseudoxanthomonas composti</name>
    <dbReference type="NCBI Taxonomy" id="2137479"/>
    <lineage>
        <taxon>Bacteria</taxon>
        <taxon>Pseudomonadati</taxon>
        <taxon>Pseudomonadota</taxon>
        <taxon>Gammaproteobacteria</taxon>
        <taxon>Lysobacterales</taxon>
        <taxon>Lysobacteraceae</taxon>
        <taxon>Pseudoxanthomonas</taxon>
    </lineage>
</organism>
<proteinExistence type="predicted"/>
<reference evidence="1 2" key="1">
    <citation type="submission" date="2019-01" db="EMBL/GenBank/DDBJ databases">
        <title>Pseudoxanthomonas composti sp. nov., isolated from compost.</title>
        <authorList>
            <person name="Yang G."/>
        </authorList>
    </citation>
    <scope>NUCLEOTIDE SEQUENCE [LARGE SCALE GENOMIC DNA]</scope>
    <source>
        <strain evidence="1 2">GSS15</strain>
    </source>
</reference>
<accession>A0A4Q1JXR6</accession>